<dbReference type="SUPFAM" id="SSF52540">
    <property type="entry name" value="P-loop containing nucleoside triphosphate hydrolases"/>
    <property type="match status" value="1"/>
</dbReference>
<sequence>MNSVQETNDFLKSLVGEHVKNPLLQVNSNVIRDKHVTLSDGSRITLRPKSKSSKLREAKMVESLTLLSIDKDCMNMPALYEKLRIAQKTREELQKFEENRKGLEKVANALNAVNANGKRKVNNLWTEKYRPKKFIDLIGNEKVNASILRWLNEWNYAVKVGKLVGNNQYNKDAVYNDPLKRPRKKVLLIHGPPGIGKTTIAQCVCRQLGYEMQEINSSDERSGQSVCDRIRNVLKMQSLSGKDVCLLLDEIDGASGSENGFVKNLVAMLNKDIKATDEWNSFGKLKYNKKDDFIKRPIIAMCNDIGSHCLEQLKPYCEIISFRKSSKKSIKKRLKMILEKENINNVKESLLDDLILSLDFDIRNCINFLQFNSQSLTGKVKDTEIIWFHIIREIFNLDNINGRGGKKSKSEVFNELMTKLNNSNSDSSKINMGCFTLMLQINDQYDSNNDLRKLDDLSDWLYFEDLIHTKKMMMDKDEIAGYHSVLALKYFNDFSNFNEGINSYDHKKGLNFKSGEKFEKRKRIVELINKLMNKFELNLTRNTLITSEISMLNAIIIPKKLTVKEFEKDKAKIDRILNILDKHEIKIEISSIKSNGNMRVRGGYITFNKFNPDIIEGLIDSNCEYQENHERSGDDGGEEENNNLNELKAIPYINVINEVYKLNQRMRIEIQAKKRQRLDDDEDDNTKILSTTITNKNRPLSTVDFFKQQYSSFHSQLHNKQDEVDDKIKETGDNTRSGVMNDNANRIWVKYHEGFSNAVRKEITWQSIFERRN</sequence>
<proteinExistence type="predicted"/>
<evidence type="ECO:0000313" key="4">
    <source>
        <dbReference type="Proteomes" id="UP000307173"/>
    </source>
</evidence>
<name>A0A4T0X4G0_9ASCO</name>
<dbReference type="GO" id="GO:0016887">
    <property type="term" value="F:ATP hydrolysis activity"/>
    <property type="evidence" value="ECO:0007669"/>
    <property type="project" value="InterPro"/>
</dbReference>
<dbReference type="Gene3D" id="3.40.50.300">
    <property type="entry name" value="P-loop containing nucleotide triphosphate hydrolases"/>
    <property type="match status" value="1"/>
</dbReference>
<feature type="coiled-coil region" evidence="1">
    <location>
        <begin position="86"/>
        <end position="113"/>
    </location>
</feature>
<dbReference type="SMART" id="SM00382">
    <property type="entry name" value="AAA"/>
    <property type="match status" value="1"/>
</dbReference>
<dbReference type="EMBL" id="SELW01000184">
    <property type="protein sequence ID" value="TID30165.1"/>
    <property type="molecule type" value="Genomic_DNA"/>
</dbReference>
<reference evidence="3 4" key="1">
    <citation type="journal article" date="2019" name="Front. Genet.">
        <title>Whole-Genome Sequencing of the Opportunistic Yeast Pathogen Candida inconspicua Uncovers Its Hybrid Origin.</title>
        <authorList>
            <person name="Mixao V."/>
            <person name="Hansen A.P."/>
            <person name="Saus E."/>
            <person name="Boekhout T."/>
            <person name="Lass-Florl C."/>
            <person name="Gabaldon T."/>
        </authorList>
    </citation>
    <scope>NUCLEOTIDE SEQUENCE [LARGE SCALE GENOMIC DNA]</scope>
    <source>
        <strain evidence="3 4">CBS 180</strain>
    </source>
</reference>
<dbReference type="InterPro" id="IPR003959">
    <property type="entry name" value="ATPase_AAA_core"/>
</dbReference>
<gene>
    <name evidence="3" type="ORF">CANINC_001249</name>
</gene>
<dbReference type="PANTHER" id="PTHR23389">
    <property type="entry name" value="CHROMOSOME TRANSMISSION FIDELITY FACTOR 18"/>
    <property type="match status" value="1"/>
</dbReference>
<dbReference type="PANTHER" id="PTHR23389:SF3">
    <property type="entry name" value="CHROMOSOME TRANSMISSION FIDELITY PROTEIN 18 HOMOLOG"/>
    <property type="match status" value="1"/>
</dbReference>
<dbReference type="CDD" id="cd00009">
    <property type="entry name" value="AAA"/>
    <property type="match status" value="1"/>
</dbReference>
<dbReference type="GO" id="GO:0005524">
    <property type="term" value="F:ATP binding"/>
    <property type="evidence" value="ECO:0007669"/>
    <property type="project" value="InterPro"/>
</dbReference>
<comment type="caution">
    <text evidence="3">The sequence shown here is derived from an EMBL/GenBank/DDBJ whole genome shotgun (WGS) entry which is preliminary data.</text>
</comment>
<dbReference type="GO" id="GO:0005634">
    <property type="term" value="C:nucleus"/>
    <property type="evidence" value="ECO:0007669"/>
    <property type="project" value="TreeGrafter"/>
</dbReference>
<dbReference type="InterPro" id="IPR003593">
    <property type="entry name" value="AAA+_ATPase"/>
</dbReference>
<dbReference type="Pfam" id="PF00004">
    <property type="entry name" value="AAA"/>
    <property type="match status" value="1"/>
</dbReference>
<organism evidence="3 4">
    <name type="scientific">Pichia inconspicua</name>
    <dbReference type="NCBI Taxonomy" id="52247"/>
    <lineage>
        <taxon>Eukaryota</taxon>
        <taxon>Fungi</taxon>
        <taxon>Dikarya</taxon>
        <taxon>Ascomycota</taxon>
        <taxon>Saccharomycotina</taxon>
        <taxon>Pichiomycetes</taxon>
        <taxon>Pichiales</taxon>
        <taxon>Pichiaceae</taxon>
        <taxon>Pichia</taxon>
    </lineage>
</organism>
<dbReference type="GO" id="GO:0003677">
    <property type="term" value="F:DNA binding"/>
    <property type="evidence" value="ECO:0007669"/>
    <property type="project" value="TreeGrafter"/>
</dbReference>
<evidence type="ECO:0000313" key="3">
    <source>
        <dbReference type="EMBL" id="TID30165.1"/>
    </source>
</evidence>
<evidence type="ECO:0000256" key="1">
    <source>
        <dbReference type="SAM" id="Coils"/>
    </source>
</evidence>
<dbReference type="AlphaFoldDB" id="A0A4T0X4G0"/>
<keyword evidence="4" id="KW-1185">Reference proteome</keyword>
<dbReference type="OrthoDB" id="2195431at2759"/>
<keyword evidence="1" id="KW-0175">Coiled coil</keyword>
<dbReference type="InterPro" id="IPR027417">
    <property type="entry name" value="P-loop_NTPase"/>
</dbReference>
<feature type="domain" description="AAA+ ATPase" evidence="2">
    <location>
        <begin position="183"/>
        <end position="326"/>
    </location>
</feature>
<evidence type="ECO:0000259" key="2">
    <source>
        <dbReference type="SMART" id="SM00382"/>
    </source>
</evidence>
<dbReference type="Gene3D" id="1.10.8.60">
    <property type="match status" value="1"/>
</dbReference>
<dbReference type="Proteomes" id="UP000307173">
    <property type="component" value="Unassembled WGS sequence"/>
</dbReference>
<accession>A0A4T0X4G0</accession>
<protein>
    <recommendedName>
        <fullName evidence="2">AAA+ ATPase domain-containing protein</fullName>
    </recommendedName>
</protein>
<dbReference type="STRING" id="52247.A0A4T0X4G0"/>